<gene>
    <name evidence="2" type="ORF">H8S44_12335</name>
</gene>
<protein>
    <submittedName>
        <fullName evidence="2">Uncharacterized protein</fullName>
    </submittedName>
</protein>
<organism evidence="2 3">
    <name type="scientific">Anaerosacchariphilus hominis</name>
    <dbReference type="NCBI Taxonomy" id="2763017"/>
    <lineage>
        <taxon>Bacteria</taxon>
        <taxon>Bacillati</taxon>
        <taxon>Bacillota</taxon>
        <taxon>Clostridia</taxon>
        <taxon>Lachnospirales</taxon>
        <taxon>Lachnospiraceae</taxon>
        <taxon>Anaerosacchariphilus</taxon>
    </lineage>
</organism>
<feature type="transmembrane region" description="Helical" evidence="1">
    <location>
        <begin position="376"/>
        <end position="397"/>
    </location>
</feature>
<name>A0A923LDB8_9FIRM</name>
<dbReference type="RefSeq" id="WP_186873726.1">
    <property type="nucleotide sequence ID" value="NZ_JACOOR010000007.1"/>
</dbReference>
<evidence type="ECO:0000313" key="3">
    <source>
        <dbReference type="Proteomes" id="UP000649345"/>
    </source>
</evidence>
<dbReference type="AlphaFoldDB" id="A0A923LDB8"/>
<keyword evidence="1" id="KW-0472">Membrane</keyword>
<feature type="transmembrane region" description="Helical" evidence="1">
    <location>
        <begin position="163"/>
        <end position="196"/>
    </location>
</feature>
<feature type="transmembrane region" description="Helical" evidence="1">
    <location>
        <begin position="301"/>
        <end position="321"/>
    </location>
</feature>
<dbReference type="Proteomes" id="UP000649345">
    <property type="component" value="Unassembled WGS sequence"/>
</dbReference>
<feature type="transmembrane region" description="Helical" evidence="1">
    <location>
        <begin position="352"/>
        <end position="370"/>
    </location>
</feature>
<keyword evidence="1" id="KW-0812">Transmembrane</keyword>
<dbReference type="EMBL" id="JACOOR010000007">
    <property type="protein sequence ID" value="MBC5660555.1"/>
    <property type="molecule type" value="Genomic_DNA"/>
</dbReference>
<feature type="transmembrane region" description="Helical" evidence="1">
    <location>
        <begin position="90"/>
        <end position="111"/>
    </location>
</feature>
<feature type="transmembrane region" description="Helical" evidence="1">
    <location>
        <begin position="118"/>
        <end position="143"/>
    </location>
</feature>
<keyword evidence="1" id="KW-1133">Transmembrane helix</keyword>
<feature type="transmembrane region" description="Helical" evidence="1">
    <location>
        <begin position="15"/>
        <end position="34"/>
    </location>
</feature>
<evidence type="ECO:0000313" key="2">
    <source>
        <dbReference type="EMBL" id="MBC5660555.1"/>
    </source>
</evidence>
<reference evidence="2" key="1">
    <citation type="submission" date="2020-08" db="EMBL/GenBank/DDBJ databases">
        <title>Genome public.</title>
        <authorList>
            <person name="Liu C."/>
            <person name="Sun Q."/>
        </authorList>
    </citation>
    <scope>NUCLEOTIDE SEQUENCE</scope>
    <source>
        <strain evidence="2">NSJ-68</strain>
    </source>
</reference>
<sequence length="598" mass="68623">MKNPANQTDRRRQHLIFIGLFLLLQIIFIWRSFYGFNTADEMYFIGCSERIFRGEKILIDEWNPTQQLCSFLLHPIYCLIRTALGSTEGIVMASRFVYLVYSGVLTLFFYLRFQRRGYAAFGPALLFAIFAPFSICAMSYNSIEFGILPVLLAVLSARMEHSVPEYILCGVLMAVVVLANPFALLMYGSYGLICLGATLRGRKRGVEPEGALQFRNFLWMTLGAGIVLVLFLAFIFQRGTLPEMLANVPHIVGDSEHQEGYLYKTWRYFHLCFKNYKWMFVGLALVYGATWLDKKRYAHSLIYMLLASVCVIPYLIYYGFIFEHITVNYQMLPLAFWCLEAYLVTEKKDRRLFCWWFVPAVLFTMIVQYATNTGIVTLSVAYGMCSCVGLIFVADWVQEEKQRWQHAQQETGNSAAGTERAAGRWKAAAFCVAGVLLVQFAGTFFLRMTYDWGDERTWSLTAQMKRGPLKGVHTTPEMADWYGKVLDELDMLELTKEDEIMVVGVAPWIYLYTDAGCGNYSTWQVHEKSTQLYDYYALHPDKFPDVVYMAHWAEEFLSCELANQFLEKDYRVVYAGTGTVLMSPERADAWEAGRVTGS</sequence>
<accession>A0A923LDB8</accession>
<proteinExistence type="predicted"/>
<comment type="caution">
    <text evidence="2">The sequence shown here is derived from an EMBL/GenBank/DDBJ whole genome shotgun (WGS) entry which is preliminary data.</text>
</comment>
<evidence type="ECO:0000256" key="1">
    <source>
        <dbReference type="SAM" id="Phobius"/>
    </source>
</evidence>
<keyword evidence="3" id="KW-1185">Reference proteome</keyword>
<feature type="transmembrane region" description="Helical" evidence="1">
    <location>
        <begin position="427"/>
        <end position="446"/>
    </location>
</feature>
<feature type="transmembrane region" description="Helical" evidence="1">
    <location>
        <begin position="217"/>
        <end position="236"/>
    </location>
</feature>